<dbReference type="HAMAP" id="MF_00472">
    <property type="entry name" value="UbiG"/>
    <property type="match status" value="1"/>
</dbReference>
<comment type="catalytic activity">
    <reaction evidence="5">
        <text>a 3-demethylubiquinol + S-adenosyl-L-methionine = a ubiquinol + S-adenosyl-L-homocysteine + H(+)</text>
        <dbReference type="Rhea" id="RHEA:44380"/>
        <dbReference type="Rhea" id="RHEA-COMP:9566"/>
        <dbReference type="Rhea" id="RHEA-COMP:10914"/>
        <dbReference type="ChEBI" id="CHEBI:15378"/>
        <dbReference type="ChEBI" id="CHEBI:17976"/>
        <dbReference type="ChEBI" id="CHEBI:57856"/>
        <dbReference type="ChEBI" id="CHEBI:59789"/>
        <dbReference type="ChEBI" id="CHEBI:84422"/>
        <dbReference type="EC" id="2.1.1.64"/>
    </reaction>
</comment>
<evidence type="ECO:0000256" key="3">
    <source>
        <dbReference type="ARBA" id="ARBA00022688"/>
    </source>
</evidence>
<dbReference type="EC" id="2.1.1.64" evidence="5"/>
<comment type="catalytic activity">
    <reaction evidence="5">
        <text>a 3-(all-trans-polyprenyl)benzene-1,2-diol + S-adenosyl-L-methionine = a 2-methoxy-6-(all-trans-polyprenyl)phenol + S-adenosyl-L-homocysteine + H(+)</text>
        <dbReference type="Rhea" id="RHEA:31411"/>
        <dbReference type="Rhea" id="RHEA-COMP:9550"/>
        <dbReference type="Rhea" id="RHEA-COMP:9551"/>
        <dbReference type="ChEBI" id="CHEBI:15378"/>
        <dbReference type="ChEBI" id="CHEBI:57856"/>
        <dbReference type="ChEBI" id="CHEBI:59789"/>
        <dbReference type="ChEBI" id="CHEBI:62729"/>
        <dbReference type="ChEBI" id="CHEBI:62731"/>
        <dbReference type="EC" id="2.1.1.222"/>
    </reaction>
</comment>
<comment type="similarity">
    <text evidence="5">Belongs to the methyltransferase superfamily. UbiG/COQ3 family.</text>
</comment>
<accession>A0A1E5Q6U0</accession>
<dbReference type="STRING" id="28181.BEN30_11680"/>
<dbReference type="InterPro" id="IPR010233">
    <property type="entry name" value="UbiG_MeTrfase"/>
</dbReference>
<dbReference type="PANTHER" id="PTHR43464:SF19">
    <property type="entry name" value="UBIQUINONE BIOSYNTHESIS O-METHYLTRANSFERASE, MITOCHONDRIAL"/>
    <property type="match status" value="1"/>
</dbReference>
<keyword evidence="2 5" id="KW-0808">Transferase</keyword>
<keyword evidence="1 5" id="KW-0489">Methyltransferase</keyword>
<comment type="caution">
    <text evidence="6">The sequence shown here is derived from an EMBL/GenBank/DDBJ whole genome shotgun (WGS) entry which is preliminary data.</text>
</comment>
<dbReference type="PANTHER" id="PTHR43464">
    <property type="entry name" value="METHYLTRANSFERASE"/>
    <property type="match status" value="1"/>
</dbReference>
<feature type="binding site" evidence="5">
    <location>
        <position position="41"/>
    </location>
    <ligand>
        <name>S-adenosyl-L-methionine</name>
        <dbReference type="ChEBI" id="CHEBI:59789"/>
    </ligand>
</feature>
<gene>
    <name evidence="5" type="primary">ubiG</name>
    <name evidence="6" type="ORF">BEN30_11680</name>
</gene>
<protein>
    <recommendedName>
        <fullName evidence="5">Ubiquinone biosynthesis O-methyltransferase</fullName>
    </recommendedName>
    <alternativeName>
        <fullName evidence="5">2-polyprenyl-6-hydroxyphenol methylase</fullName>
        <ecNumber evidence="5">2.1.1.222</ecNumber>
    </alternativeName>
    <alternativeName>
        <fullName evidence="5">3-demethylubiquinone 3-O-methyltransferase</fullName>
        <ecNumber evidence="5">2.1.1.64</ecNumber>
    </alternativeName>
</protein>
<evidence type="ECO:0000256" key="2">
    <source>
        <dbReference type="ARBA" id="ARBA00022679"/>
    </source>
</evidence>
<sequence>MTDSQTSTANPEEIARFTAMADAWWDPTGKFRPLHQLNTARIQFIKDNVCRHFGLDANAERPLKGLNIVDIGCGGGLLSEPMARLGATMVGIDAGEKNIEIAKIHALQSELDIDYRNVLPEDLAQEGRCFDVVLNMEVIEHVADTEAFMAASAALLGEKGCMVLSTMNRNFKSLMLGKIAAEYLLRWLPIGTHDWKKFLKPSELARLIHPHGLAFTDLQGMVYNPMQDTWTLSKSNLDVNYLGFAEKKAGL</sequence>
<dbReference type="GO" id="GO:0032259">
    <property type="term" value="P:methylation"/>
    <property type="evidence" value="ECO:0007669"/>
    <property type="project" value="UniProtKB-KW"/>
</dbReference>
<dbReference type="CDD" id="cd02440">
    <property type="entry name" value="AdoMet_MTases"/>
    <property type="match status" value="1"/>
</dbReference>
<feature type="binding site" evidence="5">
    <location>
        <position position="136"/>
    </location>
    <ligand>
        <name>S-adenosyl-L-methionine</name>
        <dbReference type="ChEBI" id="CHEBI:59789"/>
    </ligand>
</feature>
<dbReference type="SUPFAM" id="SSF53335">
    <property type="entry name" value="S-adenosyl-L-methionine-dependent methyltransferases"/>
    <property type="match status" value="1"/>
</dbReference>
<dbReference type="OrthoDB" id="9801538at2"/>
<dbReference type="Proteomes" id="UP000095347">
    <property type="component" value="Unassembled WGS sequence"/>
</dbReference>
<feature type="binding site" evidence="5">
    <location>
        <position position="72"/>
    </location>
    <ligand>
        <name>S-adenosyl-L-methionine</name>
        <dbReference type="ChEBI" id="CHEBI:59789"/>
    </ligand>
</feature>
<dbReference type="AlphaFoldDB" id="A0A1E5Q6U0"/>
<dbReference type="NCBIfam" id="TIGR01983">
    <property type="entry name" value="UbiG"/>
    <property type="match status" value="1"/>
</dbReference>
<dbReference type="EMBL" id="MCGG01000029">
    <property type="protein sequence ID" value="OEJ66730.1"/>
    <property type="molecule type" value="Genomic_DNA"/>
</dbReference>
<organism evidence="6 7">
    <name type="scientific">Magnetovibrio blakemorei</name>
    <dbReference type="NCBI Taxonomy" id="28181"/>
    <lineage>
        <taxon>Bacteria</taxon>
        <taxon>Pseudomonadati</taxon>
        <taxon>Pseudomonadota</taxon>
        <taxon>Alphaproteobacteria</taxon>
        <taxon>Rhodospirillales</taxon>
        <taxon>Magnetovibrionaceae</taxon>
        <taxon>Magnetovibrio</taxon>
    </lineage>
</organism>
<keyword evidence="4 5" id="KW-0949">S-adenosyl-L-methionine</keyword>
<keyword evidence="7" id="KW-1185">Reference proteome</keyword>
<name>A0A1E5Q6U0_9PROT</name>
<proteinExistence type="inferred from homology"/>
<comment type="function">
    <text evidence="5">O-methyltransferase that catalyzes the 2 O-methylation steps in the ubiquinone biosynthetic pathway.</text>
</comment>
<evidence type="ECO:0000256" key="1">
    <source>
        <dbReference type="ARBA" id="ARBA00022603"/>
    </source>
</evidence>
<evidence type="ECO:0000256" key="4">
    <source>
        <dbReference type="ARBA" id="ARBA00022691"/>
    </source>
</evidence>
<dbReference type="GO" id="GO:0102208">
    <property type="term" value="F:2-polyprenyl-6-hydroxyphenol methylase activity"/>
    <property type="evidence" value="ECO:0007669"/>
    <property type="project" value="UniProtKB-EC"/>
</dbReference>
<dbReference type="GO" id="GO:0010420">
    <property type="term" value="F:polyprenyldihydroxybenzoate methyltransferase activity"/>
    <property type="evidence" value="ECO:0007669"/>
    <property type="project" value="InterPro"/>
</dbReference>
<comment type="pathway">
    <text evidence="5">Cofactor biosynthesis; ubiquinone biosynthesis.</text>
</comment>
<evidence type="ECO:0000256" key="5">
    <source>
        <dbReference type="HAMAP-Rule" id="MF_00472"/>
    </source>
</evidence>
<dbReference type="Pfam" id="PF13489">
    <property type="entry name" value="Methyltransf_23"/>
    <property type="match status" value="1"/>
</dbReference>
<evidence type="ECO:0000313" key="7">
    <source>
        <dbReference type="Proteomes" id="UP000095347"/>
    </source>
</evidence>
<feature type="binding site" evidence="5">
    <location>
        <position position="93"/>
    </location>
    <ligand>
        <name>S-adenosyl-L-methionine</name>
        <dbReference type="ChEBI" id="CHEBI:59789"/>
    </ligand>
</feature>
<evidence type="ECO:0000313" key="6">
    <source>
        <dbReference type="EMBL" id="OEJ66730.1"/>
    </source>
</evidence>
<keyword evidence="3 5" id="KW-0831">Ubiquinone biosynthesis</keyword>
<dbReference type="RefSeq" id="WP_069958250.1">
    <property type="nucleotide sequence ID" value="NZ_MCGG01000029.1"/>
</dbReference>
<reference evidence="7" key="1">
    <citation type="submission" date="2016-07" db="EMBL/GenBank/DDBJ databases">
        <authorList>
            <person name="Florea S."/>
            <person name="Webb J.S."/>
            <person name="Jaromczyk J."/>
            <person name="Schardl C.L."/>
        </authorList>
    </citation>
    <scope>NUCLEOTIDE SEQUENCE [LARGE SCALE GENOMIC DNA]</scope>
    <source>
        <strain evidence="7">MV-1</strain>
    </source>
</reference>
<dbReference type="UniPathway" id="UPA00232"/>
<dbReference type="Gene3D" id="3.40.50.150">
    <property type="entry name" value="Vaccinia Virus protein VP39"/>
    <property type="match status" value="1"/>
</dbReference>
<dbReference type="EC" id="2.1.1.222" evidence="5"/>
<dbReference type="GO" id="GO:0061542">
    <property type="term" value="F:3-demethylubiquinol 3-O-methyltransferase activity"/>
    <property type="evidence" value="ECO:0007669"/>
    <property type="project" value="UniProtKB-UniRule"/>
</dbReference>
<dbReference type="InterPro" id="IPR029063">
    <property type="entry name" value="SAM-dependent_MTases_sf"/>
</dbReference>